<gene>
    <name evidence="1" type="ORF">AB3G35_12655</name>
</gene>
<dbReference type="EMBL" id="CP165623">
    <property type="protein sequence ID" value="XDV03945.1"/>
    <property type="molecule type" value="Genomic_DNA"/>
</dbReference>
<sequence>MTKLFGLNSNHELSTLLVTIEHTKRAADLLHEVEREFFMVPSEPSGEPKDEGSTID</sequence>
<protein>
    <submittedName>
        <fullName evidence="1">Uncharacterized protein</fullName>
    </submittedName>
</protein>
<accession>A0AB39WQ84</accession>
<reference evidence="1" key="1">
    <citation type="submission" date="2024-07" db="EMBL/GenBank/DDBJ databases">
        <authorList>
            <person name="Biller S.J."/>
        </authorList>
    </citation>
    <scope>NUCLEOTIDE SEQUENCE</scope>
    <source>
        <strain evidence="1">WC2401</strain>
    </source>
</reference>
<proteinExistence type="predicted"/>
<dbReference type="RefSeq" id="WP_019829093.1">
    <property type="nucleotide sequence ID" value="NZ_CP165623.1"/>
</dbReference>
<dbReference type="AlphaFoldDB" id="A0AB39WQ84"/>
<organism evidence="1">
    <name type="scientific">Pseudomonas sp. WC2401</name>
    <dbReference type="NCBI Taxonomy" id="3234143"/>
    <lineage>
        <taxon>Bacteria</taxon>
        <taxon>Pseudomonadati</taxon>
        <taxon>Pseudomonadota</taxon>
        <taxon>Gammaproteobacteria</taxon>
        <taxon>Pseudomonadales</taxon>
        <taxon>Pseudomonadaceae</taxon>
        <taxon>Pseudomonas</taxon>
    </lineage>
</organism>
<name>A0AB39WQ84_9PSED</name>
<evidence type="ECO:0000313" key="1">
    <source>
        <dbReference type="EMBL" id="XDV03945.1"/>
    </source>
</evidence>